<dbReference type="AlphaFoldDB" id="A0A7T8KB28"/>
<keyword evidence="2" id="KW-1185">Reference proteome</keyword>
<proteinExistence type="predicted"/>
<gene>
    <name evidence="1" type="ORF">FKW44_012818</name>
</gene>
<protein>
    <submittedName>
        <fullName evidence="1">Uncharacterized protein</fullName>
    </submittedName>
</protein>
<evidence type="ECO:0000313" key="1">
    <source>
        <dbReference type="EMBL" id="QQP51445.1"/>
    </source>
</evidence>
<evidence type="ECO:0000313" key="2">
    <source>
        <dbReference type="Proteomes" id="UP000595437"/>
    </source>
</evidence>
<organism evidence="1 2">
    <name type="scientific">Caligus rogercresseyi</name>
    <name type="common">Sea louse</name>
    <dbReference type="NCBI Taxonomy" id="217165"/>
    <lineage>
        <taxon>Eukaryota</taxon>
        <taxon>Metazoa</taxon>
        <taxon>Ecdysozoa</taxon>
        <taxon>Arthropoda</taxon>
        <taxon>Crustacea</taxon>
        <taxon>Multicrustacea</taxon>
        <taxon>Hexanauplia</taxon>
        <taxon>Copepoda</taxon>
        <taxon>Siphonostomatoida</taxon>
        <taxon>Caligidae</taxon>
        <taxon>Caligus</taxon>
    </lineage>
</organism>
<dbReference type="Proteomes" id="UP000595437">
    <property type="component" value="Chromosome 8"/>
</dbReference>
<dbReference type="EMBL" id="CP045897">
    <property type="protein sequence ID" value="QQP51445.1"/>
    <property type="molecule type" value="Genomic_DNA"/>
</dbReference>
<name>A0A7T8KB28_CALRO</name>
<sequence>MGPWVLPNPIGVFWGYKSPANGPLGSTKPNRVFWDYKSTANGPSGSAEHNQGVLGLQILRQWALGFCKT</sequence>
<reference evidence="2" key="1">
    <citation type="submission" date="2021-01" db="EMBL/GenBank/DDBJ databases">
        <title>Caligus Genome Assembly.</title>
        <authorList>
            <person name="Gallardo-Escarate C."/>
        </authorList>
    </citation>
    <scope>NUCLEOTIDE SEQUENCE [LARGE SCALE GENOMIC DNA]</scope>
</reference>
<accession>A0A7T8KB28</accession>